<evidence type="ECO:0000313" key="1">
    <source>
        <dbReference type="EMBL" id="WWD81018.1"/>
    </source>
</evidence>
<dbReference type="InterPro" id="IPR003718">
    <property type="entry name" value="OsmC/Ohr_fam"/>
</dbReference>
<protein>
    <submittedName>
        <fullName evidence="1">OsmC family protein</fullName>
    </submittedName>
</protein>
<dbReference type="Pfam" id="PF02566">
    <property type="entry name" value="OsmC"/>
    <property type="match status" value="1"/>
</dbReference>
<reference evidence="1 2" key="1">
    <citation type="submission" date="2024-01" db="EMBL/GenBank/DDBJ databases">
        <title>Complete Genome Sequence of Alkalicoccus halolimnae BZ-SZ-XJ29T, a Moderately Halophilic Bacterium Isolated from a Salt Lake.</title>
        <authorList>
            <person name="Zhao B."/>
        </authorList>
    </citation>
    <scope>NUCLEOTIDE SEQUENCE [LARGE SCALE GENOMIC DNA]</scope>
    <source>
        <strain evidence="1 2">BZ-SZ-XJ29</strain>
    </source>
</reference>
<dbReference type="InterPro" id="IPR036102">
    <property type="entry name" value="OsmC/Ohrsf"/>
</dbReference>
<evidence type="ECO:0000313" key="2">
    <source>
        <dbReference type="Proteomes" id="UP000321816"/>
    </source>
</evidence>
<sequence>MDFTWQGDYFETDLEYGTLRISGNEENGFRPFQLMVSSIAVCSTSVLRQILEKQRMTVSDIQAHADVTRDESRANRISSIALHYKIKGEGLSEKKVEKAVALAQKNCAMAQTVIGAVNLTETFEISED</sequence>
<dbReference type="OrthoDB" id="13625at2"/>
<dbReference type="PANTHER" id="PTHR34352">
    <property type="entry name" value="PROTEIN YHFA"/>
    <property type="match status" value="1"/>
</dbReference>
<proteinExistence type="predicted"/>
<name>A0A5C7F6T7_9BACI</name>
<dbReference type="PANTHER" id="PTHR34352:SF1">
    <property type="entry name" value="PROTEIN YHFA"/>
    <property type="match status" value="1"/>
</dbReference>
<dbReference type="RefSeq" id="WP_147804067.1">
    <property type="nucleotide sequence ID" value="NZ_CP144914.1"/>
</dbReference>
<accession>A0A5C7F6T7</accession>
<dbReference type="Proteomes" id="UP000321816">
    <property type="component" value="Chromosome"/>
</dbReference>
<gene>
    <name evidence="1" type="ORF">FTX54_005495</name>
</gene>
<dbReference type="SUPFAM" id="SSF82784">
    <property type="entry name" value="OsmC-like"/>
    <property type="match status" value="1"/>
</dbReference>
<dbReference type="Gene3D" id="3.30.300.20">
    <property type="match status" value="1"/>
</dbReference>
<dbReference type="InterPro" id="IPR015946">
    <property type="entry name" value="KH_dom-like_a/b"/>
</dbReference>
<organism evidence="1 2">
    <name type="scientific">Alkalicoccus halolimnae</name>
    <dbReference type="NCBI Taxonomy" id="1667239"/>
    <lineage>
        <taxon>Bacteria</taxon>
        <taxon>Bacillati</taxon>
        <taxon>Bacillota</taxon>
        <taxon>Bacilli</taxon>
        <taxon>Bacillales</taxon>
        <taxon>Bacillaceae</taxon>
        <taxon>Alkalicoccus</taxon>
    </lineage>
</organism>
<keyword evidence="2" id="KW-1185">Reference proteome</keyword>
<dbReference type="AlphaFoldDB" id="A0A5C7F6T7"/>
<dbReference type="KEGG" id="ahal:FTX54_005495"/>
<dbReference type="EMBL" id="CP144914">
    <property type="protein sequence ID" value="WWD81018.1"/>
    <property type="molecule type" value="Genomic_DNA"/>
</dbReference>